<dbReference type="SMART" id="SM00382">
    <property type="entry name" value="AAA"/>
    <property type="match status" value="1"/>
</dbReference>
<evidence type="ECO:0000313" key="11">
    <source>
        <dbReference type="EMBL" id="EGX59261.1"/>
    </source>
</evidence>
<feature type="transmembrane region" description="Helical" evidence="8">
    <location>
        <begin position="60"/>
        <end position="81"/>
    </location>
</feature>
<keyword evidence="2 8" id="KW-0812">Transmembrane</keyword>
<comment type="caution">
    <text evidence="11">The sequence shown here is derived from an EMBL/GenBank/DDBJ whole genome shotgun (WGS) entry which is preliminary data.</text>
</comment>
<feature type="transmembrane region" description="Helical" evidence="8">
    <location>
        <begin position="28"/>
        <end position="48"/>
    </location>
</feature>
<feature type="region of interest" description="Disordered" evidence="7">
    <location>
        <begin position="1"/>
        <end position="20"/>
    </location>
</feature>
<keyword evidence="5 8" id="KW-1133">Transmembrane helix</keyword>
<keyword evidence="12" id="KW-1185">Reference proteome</keyword>
<dbReference type="GO" id="GO:0016887">
    <property type="term" value="F:ATP hydrolysis activity"/>
    <property type="evidence" value="ECO:0007669"/>
    <property type="project" value="InterPro"/>
</dbReference>
<dbReference type="PATRIC" id="fig|700597.3.peg.2688"/>
<dbReference type="InterPro" id="IPR027417">
    <property type="entry name" value="P-loop_NTPase"/>
</dbReference>
<evidence type="ECO:0000256" key="4">
    <source>
        <dbReference type="ARBA" id="ARBA00022840"/>
    </source>
</evidence>
<dbReference type="GO" id="GO:0005886">
    <property type="term" value="C:plasma membrane"/>
    <property type="evidence" value="ECO:0007669"/>
    <property type="project" value="UniProtKB-SubCell"/>
</dbReference>
<gene>
    <name evidence="11" type="ORF">SZN_13701</name>
</gene>
<dbReference type="InterPro" id="IPR011527">
    <property type="entry name" value="ABC1_TM_dom"/>
</dbReference>
<keyword evidence="3" id="KW-0547">Nucleotide-binding</keyword>
<name>G2GB84_9ACTN</name>
<evidence type="ECO:0000256" key="5">
    <source>
        <dbReference type="ARBA" id="ARBA00022989"/>
    </source>
</evidence>
<dbReference type="SUPFAM" id="SSF52540">
    <property type="entry name" value="P-loop containing nucleoside triphosphate hydrolases"/>
    <property type="match status" value="1"/>
</dbReference>
<evidence type="ECO:0000313" key="12">
    <source>
        <dbReference type="Proteomes" id="UP000004217"/>
    </source>
</evidence>
<dbReference type="SUPFAM" id="SSF90123">
    <property type="entry name" value="ABC transporter transmembrane region"/>
    <property type="match status" value="1"/>
</dbReference>
<keyword evidence="6 8" id="KW-0472">Membrane</keyword>
<dbReference type="InterPro" id="IPR039421">
    <property type="entry name" value="Type_1_exporter"/>
</dbReference>
<evidence type="ECO:0000259" key="10">
    <source>
        <dbReference type="PROSITE" id="PS50929"/>
    </source>
</evidence>
<dbReference type="InterPro" id="IPR003439">
    <property type="entry name" value="ABC_transporter-like_ATP-bd"/>
</dbReference>
<dbReference type="Pfam" id="PF00664">
    <property type="entry name" value="ABC_membrane"/>
    <property type="match status" value="1"/>
</dbReference>
<dbReference type="Gene3D" id="3.40.50.300">
    <property type="entry name" value="P-loop containing nucleotide triphosphate hydrolases"/>
    <property type="match status" value="1"/>
</dbReference>
<accession>G2GB84</accession>
<dbReference type="InterPro" id="IPR036640">
    <property type="entry name" value="ABC1_TM_sf"/>
</dbReference>
<dbReference type="PROSITE" id="PS00211">
    <property type="entry name" value="ABC_TRANSPORTER_1"/>
    <property type="match status" value="1"/>
</dbReference>
<dbReference type="GO" id="GO:0015421">
    <property type="term" value="F:ABC-type oligopeptide transporter activity"/>
    <property type="evidence" value="ECO:0007669"/>
    <property type="project" value="TreeGrafter"/>
</dbReference>
<dbReference type="AlphaFoldDB" id="G2GB84"/>
<sequence>MHGHGGPTAAGRTPATPRHGPATTVLRLWWPTALALSLAAGSLASLLLPAAVSRAVDRALAGGGAAGAVPLAAVLALLTAAEAAAQYTGPRATAEKTARLRTDLVRHTLAAGPHPVRRTATGDLVARLTAGAAEAGLAGQAVVYAVAQLAMAAAAVAALGLLAPELAAAFLVTAPTGWLLLRRHVRRTVRRGTGYQSAQADVAARLLDALAGSRTVAAAGTVEQEIDRVLRPVPELSLHGRALWDSQRRVAWSTGLLAPATQIAVLAVAGQRLAAGALSTGELVAALGYTMLGLGGFGAAQSLLDLARARAGQARVSEILAAPLAPVGLRELPPGPGRVEIRGVTVRRSGRTVLDRLDLVLPAGSLTALVGSSGSGGSVLAAIAGGLLLPEQGLVLLDGVPLDEIHPAGLRTAVSYAFADPALTGATVLDALTAAARPVPAAAARRAARAAQADPFVRRLPAGYDTPLADAPLSGGQRQRLGLARALARDCRLLVLDDATSSLDTATEASVQRAMDLSHGTRTRLVVTHRTSTAARADAVAWLDRGRVRAVAPHRELWRIPAYRRLFTGTGESTRTAPAHEPVRRDAHPG</sequence>
<feature type="region of interest" description="Disordered" evidence="7">
    <location>
        <begin position="571"/>
        <end position="590"/>
    </location>
</feature>
<feature type="domain" description="ABC transmembrane type-1" evidence="10">
    <location>
        <begin position="33"/>
        <end position="309"/>
    </location>
</feature>
<feature type="transmembrane region" description="Helical" evidence="8">
    <location>
        <begin position="283"/>
        <end position="304"/>
    </location>
</feature>
<dbReference type="Gene3D" id="1.20.1560.10">
    <property type="entry name" value="ABC transporter type 1, transmembrane domain"/>
    <property type="match status" value="1"/>
</dbReference>
<organism evidence="11 12">
    <name type="scientific">Streptomyces zinciresistens K42</name>
    <dbReference type="NCBI Taxonomy" id="700597"/>
    <lineage>
        <taxon>Bacteria</taxon>
        <taxon>Bacillati</taxon>
        <taxon>Actinomycetota</taxon>
        <taxon>Actinomycetes</taxon>
        <taxon>Kitasatosporales</taxon>
        <taxon>Streptomycetaceae</taxon>
        <taxon>Streptomyces</taxon>
    </lineage>
</organism>
<feature type="transmembrane region" description="Helical" evidence="8">
    <location>
        <begin position="152"/>
        <end position="181"/>
    </location>
</feature>
<protein>
    <submittedName>
        <fullName evidence="11">ABC transporter</fullName>
    </submittedName>
</protein>
<evidence type="ECO:0000259" key="9">
    <source>
        <dbReference type="PROSITE" id="PS50893"/>
    </source>
</evidence>
<dbReference type="EMBL" id="AGBF01000034">
    <property type="protein sequence ID" value="EGX59261.1"/>
    <property type="molecule type" value="Genomic_DNA"/>
</dbReference>
<dbReference type="PROSITE" id="PS50929">
    <property type="entry name" value="ABC_TM1F"/>
    <property type="match status" value="1"/>
</dbReference>
<evidence type="ECO:0000256" key="1">
    <source>
        <dbReference type="ARBA" id="ARBA00004651"/>
    </source>
</evidence>
<evidence type="ECO:0000256" key="7">
    <source>
        <dbReference type="SAM" id="MobiDB-lite"/>
    </source>
</evidence>
<evidence type="ECO:0000256" key="8">
    <source>
        <dbReference type="SAM" id="Phobius"/>
    </source>
</evidence>
<dbReference type="PANTHER" id="PTHR43394:SF1">
    <property type="entry name" value="ATP-BINDING CASSETTE SUB-FAMILY B MEMBER 10, MITOCHONDRIAL"/>
    <property type="match status" value="1"/>
</dbReference>
<dbReference type="PROSITE" id="PS50893">
    <property type="entry name" value="ABC_TRANSPORTER_2"/>
    <property type="match status" value="1"/>
</dbReference>
<keyword evidence="4" id="KW-0067">ATP-binding</keyword>
<dbReference type="InterPro" id="IPR017871">
    <property type="entry name" value="ABC_transporter-like_CS"/>
</dbReference>
<comment type="subcellular location">
    <subcellularLocation>
        <location evidence="1">Cell membrane</location>
        <topology evidence="1">Multi-pass membrane protein</topology>
    </subcellularLocation>
</comment>
<feature type="compositionally biased region" description="Basic and acidic residues" evidence="7">
    <location>
        <begin position="581"/>
        <end position="590"/>
    </location>
</feature>
<proteinExistence type="predicted"/>
<dbReference type="Pfam" id="PF00005">
    <property type="entry name" value="ABC_tran"/>
    <property type="match status" value="1"/>
</dbReference>
<evidence type="ECO:0000256" key="2">
    <source>
        <dbReference type="ARBA" id="ARBA00022692"/>
    </source>
</evidence>
<dbReference type="Proteomes" id="UP000004217">
    <property type="component" value="Unassembled WGS sequence"/>
</dbReference>
<dbReference type="PANTHER" id="PTHR43394">
    <property type="entry name" value="ATP-DEPENDENT PERMEASE MDL1, MITOCHONDRIAL"/>
    <property type="match status" value="1"/>
</dbReference>
<feature type="domain" description="ABC transporter" evidence="9">
    <location>
        <begin position="339"/>
        <end position="570"/>
    </location>
</feature>
<dbReference type="InterPro" id="IPR003593">
    <property type="entry name" value="AAA+_ATPase"/>
</dbReference>
<reference evidence="11 12" key="1">
    <citation type="submission" date="2011-08" db="EMBL/GenBank/DDBJ databases">
        <authorList>
            <person name="Lin Y."/>
            <person name="Hao X."/>
            <person name="Johnstone L."/>
            <person name="Miller S.J."/>
            <person name="Wei G."/>
            <person name="Rensing C."/>
        </authorList>
    </citation>
    <scope>NUCLEOTIDE SEQUENCE [LARGE SCALE GENOMIC DNA]</scope>
    <source>
        <strain evidence="11 12">K42</strain>
    </source>
</reference>
<evidence type="ECO:0000256" key="3">
    <source>
        <dbReference type="ARBA" id="ARBA00022741"/>
    </source>
</evidence>
<evidence type="ECO:0000256" key="6">
    <source>
        <dbReference type="ARBA" id="ARBA00023136"/>
    </source>
</evidence>
<dbReference type="GO" id="GO:0005524">
    <property type="term" value="F:ATP binding"/>
    <property type="evidence" value="ECO:0007669"/>
    <property type="project" value="UniProtKB-KW"/>
</dbReference>